<evidence type="ECO:0000313" key="4">
    <source>
        <dbReference type="Proteomes" id="UP000095332"/>
    </source>
</evidence>
<name>A0A174WN62_PARDI</name>
<protein>
    <submittedName>
        <fullName evidence="3">Uncharacterized protein</fullName>
    </submittedName>
</protein>
<gene>
    <name evidence="2" type="ORF">ERS852380_02343</name>
    <name evidence="1" type="ORF">ERS852429_03140</name>
    <name evidence="3" type="ORF">ERS852560_03061</name>
</gene>
<organism evidence="3 4">
    <name type="scientific">Parabacteroides distasonis</name>
    <dbReference type="NCBI Taxonomy" id="823"/>
    <lineage>
        <taxon>Bacteria</taxon>
        <taxon>Pseudomonadati</taxon>
        <taxon>Bacteroidota</taxon>
        <taxon>Bacteroidia</taxon>
        <taxon>Bacteroidales</taxon>
        <taxon>Tannerellaceae</taxon>
        <taxon>Parabacteroides</taxon>
    </lineage>
</organism>
<evidence type="ECO:0000313" key="5">
    <source>
        <dbReference type="Proteomes" id="UP000095455"/>
    </source>
</evidence>
<proteinExistence type="predicted"/>
<accession>A0A174WN62</accession>
<dbReference type="EMBL" id="CZBM01000013">
    <property type="protein sequence ID" value="CUQ45657.1"/>
    <property type="molecule type" value="Genomic_DNA"/>
</dbReference>
<evidence type="ECO:0000313" key="6">
    <source>
        <dbReference type="Proteomes" id="UP000095591"/>
    </source>
</evidence>
<evidence type="ECO:0000313" key="3">
    <source>
        <dbReference type="EMBL" id="CUQ45657.1"/>
    </source>
</evidence>
<dbReference type="AlphaFoldDB" id="A0A174WN62"/>
<dbReference type="Proteomes" id="UP000095455">
    <property type="component" value="Unassembled WGS sequence"/>
</dbReference>
<sequence>MYSKSNKERKDNQISCTFAVSNTLNEKDMKKLAICITLIAAILTGCNGDEKAAQARLDKARAMYENNEFFGAKNEIDSIRALYPKEVKVLKQGLTLMRQVEVKEAERNIAFCDSLLPIKLEEVEGLKKGFAFEKDSVYEEIGNYIWKQQTIERNVQRCYVRCGVNEEGEMYLASVYYGGRPIEHTGIKLSLKDGQFAETASIPYDGGLNYRFKDMGSTTEVVTYKGEHCVDAVKFIYDNEKERIKVEYTGGKPYIIYMADADKKAIVNTFNLATVLSDIKSMNTLKEKSEKKIAYLKNKLEE</sequence>
<dbReference type="Proteomes" id="UP000095332">
    <property type="component" value="Unassembled WGS sequence"/>
</dbReference>
<evidence type="ECO:0000313" key="1">
    <source>
        <dbReference type="EMBL" id="CUN27544.1"/>
    </source>
</evidence>
<dbReference type="EMBL" id="CYYK01000008">
    <property type="protein sequence ID" value="CUO46444.1"/>
    <property type="molecule type" value="Genomic_DNA"/>
</dbReference>
<dbReference type="Proteomes" id="UP000095591">
    <property type="component" value="Unassembled WGS sequence"/>
</dbReference>
<evidence type="ECO:0000313" key="2">
    <source>
        <dbReference type="EMBL" id="CUO46444.1"/>
    </source>
</evidence>
<reference evidence="4 5" key="1">
    <citation type="submission" date="2015-09" db="EMBL/GenBank/DDBJ databases">
        <authorList>
            <consortium name="Pathogen Informatics"/>
        </authorList>
    </citation>
    <scope>NUCLEOTIDE SEQUENCE [LARGE SCALE GENOMIC DNA]</scope>
    <source>
        <strain evidence="2 5">2789STDY5608822</strain>
        <strain evidence="1 6">2789STDY5608872</strain>
        <strain evidence="3 4">2789STDY5834948</strain>
    </source>
</reference>
<dbReference type="EMBL" id="CYXP01000008">
    <property type="protein sequence ID" value="CUN27544.1"/>
    <property type="molecule type" value="Genomic_DNA"/>
</dbReference>